<dbReference type="GO" id="GO:0045134">
    <property type="term" value="F:UDP phosphatase activity"/>
    <property type="evidence" value="ECO:0007669"/>
    <property type="project" value="TreeGrafter"/>
</dbReference>
<evidence type="ECO:0000256" key="2">
    <source>
        <dbReference type="ARBA" id="ARBA00022801"/>
    </source>
</evidence>
<reference evidence="4" key="1">
    <citation type="submission" date="2018-11" db="EMBL/GenBank/DDBJ databases">
        <authorList>
            <consortium name="Pathogen Informatics"/>
        </authorList>
    </citation>
    <scope>NUCLEOTIDE SEQUENCE</scope>
</reference>
<keyword evidence="5" id="KW-1185">Reference proteome</keyword>
<dbReference type="GO" id="GO:0004382">
    <property type="term" value="F:GDP phosphatase activity"/>
    <property type="evidence" value="ECO:0007669"/>
    <property type="project" value="TreeGrafter"/>
</dbReference>
<protein>
    <submittedName>
        <fullName evidence="4">Uncharacterized protein</fullName>
    </submittedName>
</protein>
<dbReference type="Gene3D" id="3.30.420.150">
    <property type="entry name" value="Exopolyphosphatase. Domain 2"/>
    <property type="match status" value="1"/>
</dbReference>
<dbReference type="GO" id="GO:0005524">
    <property type="term" value="F:ATP binding"/>
    <property type="evidence" value="ECO:0007669"/>
    <property type="project" value="UniProtKB-KW"/>
</dbReference>
<sequence>MKGTNPAAPEDMIGALDLGGASTQISFYPGPSYQLTGEKGKDMARLMLFGKSYNIYSHSFLCYGKSRAQQRIWAFLAKDVTQNATLQNPCLLQGYRTSLNATELFNDPCIFGDFATTTFGLSFSKPRQA</sequence>
<evidence type="ECO:0000313" key="5">
    <source>
        <dbReference type="Proteomes" id="UP000784294"/>
    </source>
</evidence>
<dbReference type="EMBL" id="CAAALY010246807">
    <property type="protein sequence ID" value="VEL34003.1"/>
    <property type="molecule type" value="Genomic_DNA"/>
</dbReference>
<dbReference type="Pfam" id="PF01150">
    <property type="entry name" value="GDA1_CD39"/>
    <property type="match status" value="1"/>
</dbReference>
<organism evidence="4 5">
    <name type="scientific">Protopolystoma xenopodis</name>
    <dbReference type="NCBI Taxonomy" id="117903"/>
    <lineage>
        <taxon>Eukaryota</taxon>
        <taxon>Metazoa</taxon>
        <taxon>Spiralia</taxon>
        <taxon>Lophotrochozoa</taxon>
        <taxon>Platyhelminthes</taxon>
        <taxon>Monogenea</taxon>
        <taxon>Polyopisthocotylea</taxon>
        <taxon>Polystomatidea</taxon>
        <taxon>Polystomatidae</taxon>
        <taxon>Protopolystoma</taxon>
    </lineage>
</organism>
<dbReference type="OrthoDB" id="6372431at2759"/>
<comment type="similarity">
    <text evidence="1">Belongs to the GDA1/CD39 NTPase family.</text>
</comment>
<name>A0A448XDA4_9PLAT</name>
<evidence type="ECO:0000256" key="3">
    <source>
        <dbReference type="PIRSR" id="PIRSR600407-2"/>
    </source>
</evidence>
<dbReference type="AlphaFoldDB" id="A0A448XDA4"/>
<keyword evidence="3" id="KW-0547">Nucleotide-binding</keyword>
<dbReference type="Proteomes" id="UP000784294">
    <property type="component" value="Unassembled WGS sequence"/>
</dbReference>
<accession>A0A448XDA4</accession>
<comment type="caution">
    <text evidence="4">The sequence shown here is derived from an EMBL/GenBank/DDBJ whole genome shotgun (WGS) entry which is preliminary data.</text>
</comment>
<keyword evidence="2" id="KW-0378">Hydrolase</keyword>
<dbReference type="GO" id="GO:0009134">
    <property type="term" value="P:nucleoside diphosphate catabolic process"/>
    <property type="evidence" value="ECO:0007669"/>
    <property type="project" value="TreeGrafter"/>
</dbReference>
<gene>
    <name evidence="4" type="ORF">PXEA_LOCUS27443</name>
</gene>
<dbReference type="InterPro" id="IPR000407">
    <property type="entry name" value="GDA1_CD39_NTPase"/>
</dbReference>
<dbReference type="GO" id="GO:0017111">
    <property type="term" value="F:ribonucleoside triphosphate phosphatase activity"/>
    <property type="evidence" value="ECO:0007669"/>
    <property type="project" value="TreeGrafter"/>
</dbReference>
<keyword evidence="3" id="KW-0067">ATP-binding</keyword>
<dbReference type="GO" id="GO:0005886">
    <property type="term" value="C:plasma membrane"/>
    <property type="evidence" value="ECO:0007669"/>
    <property type="project" value="TreeGrafter"/>
</dbReference>
<evidence type="ECO:0000256" key="1">
    <source>
        <dbReference type="ARBA" id="ARBA00009283"/>
    </source>
</evidence>
<evidence type="ECO:0000313" key="4">
    <source>
        <dbReference type="EMBL" id="VEL34003.1"/>
    </source>
</evidence>
<proteinExistence type="inferred from homology"/>
<feature type="binding site" evidence="3">
    <location>
        <begin position="20"/>
        <end position="24"/>
    </location>
    <ligand>
        <name>ATP</name>
        <dbReference type="ChEBI" id="CHEBI:30616"/>
    </ligand>
</feature>
<dbReference type="PANTHER" id="PTHR11782">
    <property type="entry name" value="ADENOSINE/GUANOSINE DIPHOSPHATASE"/>
    <property type="match status" value="1"/>
</dbReference>
<dbReference type="PANTHER" id="PTHR11782:SF83">
    <property type="entry name" value="GUANOSINE-DIPHOSPHATASE"/>
    <property type="match status" value="1"/>
</dbReference>